<sequence>MIPGCRIPAIRIAAKEVLSHSEWKKLDLYRSWSIEKPNTYLFSLPPARNWCMLFFLATACVVLLFSSSNSLAQEERGLPIKGLKALFNKIFQTGIPKGFKFSKDTIEKIKKYTDFVSKIVDEECKEKSNGQYCLPPNNKCFQCKGPICKALCSYDYFAKNFQKQCQICNN</sequence>
<protein>
    <submittedName>
        <fullName evidence="1">Uncharacterized protein</fullName>
    </submittedName>
</protein>
<keyword evidence="2" id="KW-1185">Reference proteome</keyword>
<name>A0A5J5B298_9ASTE</name>
<dbReference type="EMBL" id="CM018039">
    <property type="protein sequence ID" value="KAA8536738.1"/>
    <property type="molecule type" value="Genomic_DNA"/>
</dbReference>
<dbReference type="Proteomes" id="UP000325577">
    <property type="component" value="Linkage Group LG16"/>
</dbReference>
<accession>A0A5J5B298</accession>
<gene>
    <name evidence="1" type="ORF">F0562_029216</name>
</gene>
<organism evidence="1 2">
    <name type="scientific">Nyssa sinensis</name>
    <dbReference type="NCBI Taxonomy" id="561372"/>
    <lineage>
        <taxon>Eukaryota</taxon>
        <taxon>Viridiplantae</taxon>
        <taxon>Streptophyta</taxon>
        <taxon>Embryophyta</taxon>
        <taxon>Tracheophyta</taxon>
        <taxon>Spermatophyta</taxon>
        <taxon>Magnoliopsida</taxon>
        <taxon>eudicotyledons</taxon>
        <taxon>Gunneridae</taxon>
        <taxon>Pentapetalae</taxon>
        <taxon>asterids</taxon>
        <taxon>Cornales</taxon>
        <taxon>Nyssaceae</taxon>
        <taxon>Nyssa</taxon>
    </lineage>
</organism>
<dbReference type="AlphaFoldDB" id="A0A5J5B298"/>
<reference evidence="1 2" key="1">
    <citation type="submission" date="2019-09" db="EMBL/GenBank/DDBJ databases">
        <title>A chromosome-level genome assembly of the Chinese tupelo Nyssa sinensis.</title>
        <authorList>
            <person name="Yang X."/>
            <person name="Kang M."/>
            <person name="Yang Y."/>
            <person name="Xiong H."/>
            <person name="Wang M."/>
            <person name="Zhang Z."/>
            <person name="Wang Z."/>
            <person name="Wu H."/>
            <person name="Ma T."/>
            <person name="Liu J."/>
            <person name="Xi Z."/>
        </authorList>
    </citation>
    <scope>NUCLEOTIDE SEQUENCE [LARGE SCALE GENOMIC DNA]</scope>
    <source>
        <strain evidence="1">J267</strain>
        <tissue evidence="1">Leaf</tissue>
    </source>
</reference>
<evidence type="ECO:0000313" key="2">
    <source>
        <dbReference type="Proteomes" id="UP000325577"/>
    </source>
</evidence>
<proteinExistence type="predicted"/>
<evidence type="ECO:0000313" key="1">
    <source>
        <dbReference type="EMBL" id="KAA8536738.1"/>
    </source>
</evidence>